<gene>
    <name evidence="2" type="ORF">EDS130_LOCUS27881</name>
</gene>
<reference evidence="2" key="1">
    <citation type="submission" date="2021-02" db="EMBL/GenBank/DDBJ databases">
        <authorList>
            <person name="Nowell W R."/>
        </authorList>
    </citation>
    <scope>NUCLEOTIDE SEQUENCE</scope>
</reference>
<keyword evidence="1" id="KW-0732">Signal</keyword>
<organism evidence="2 3">
    <name type="scientific">Adineta ricciae</name>
    <name type="common">Rotifer</name>
    <dbReference type="NCBI Taxonomy" id="249248"/>
    <lineage>
        <taxon>Eukaryota</taxon>
        <taxon>Metazoa</taxon>
        <taxon>Spiralia</taxon>
        <taxon>Gnathifera</taxon>
        <taxon>Rotifera</taxon>
        <taxon>Eurotatoria</taxon>
        <taxon>Bdelloidea</taxon>
        <taxon>Adinetida</taxon>
        <taxon>Adinetidae</taxon>
        <taxon>Adineta</taxon>
    </lineage>
</organism>
<evidence type="ECO:0000313" key="2">
    <source>
        <dbReference type="EMBL" id="CAF1249244.1"/>
    </source>
</evidence>
<dbReference type="Proteomes" id="UP000663852">
    <property type="component" value="Unassembled WGS sequence"/>
</dbReference>
<protein>
    <submittedName>
        <fullName evidence="2">Uncharacterized protein</fullName>
    </submittedName>
</protein>
<proteinExistence type="predicted"/>
<sequence>MCAVIALVTLITVYTHRILPFTQPSKLPSLLLFASSASTISDSSSLGDQTLITEGFHTFLSSSNEEQEQYVMHIPIYKSEEKEQIVSINWIP</sequence>
<feature type="signal peptide" evidence="1">
    <location>
        <begin position="1"/>
        <end position="15"/>
    </location>
</feature>
<dbReference type="EMBL" id="CAJNOJ010000178">
    <property type="protein sequence ID" value="CAF1249244.1"/>
    <property type="molecule type" value="Genomic_DNA"/>
</dbReference>
<dbReference type="AlphaFoldDB" id="A0A814ZWD4"/>
<evidence type="ECO:0000256" key="1">
    <source>
        <dbReference type="SAM" id="SignalP"/>
    </source>
</evidence>
<name>A0A814ZWD4_ADIRI</name>
<feature type="chain" id="PRO_5032576985" evidence="1">
    <location>
        <begin position="16"/>
        <end position="92"/>
    </location>
</feature>
<evidence type="ECO:0000313" key="3">
    <source>
        <dbReference type="Proteomes" id="UP000663852"/>
    </source>
</evidence>
<comment type="caution">
    <text evidence="2">The sequence shown here is derived from an EMBL/GenBank/DDBJ whole genome shotgun (WGS) entry which is preliminary data.</text>
</comment>
<accession>A0A814ZWD4</accession>